<dbReference type="EMBL" id="UOFG01000097">
    <property type="protein sequence ID" value="VAW59793.1"/>
    <property type="molecule type" value="Genomic_DNA"/>
</dbReference>
<proteinExistence type="predicted"/>
<dbReference type="Pfam" id="PF01695">
    <property type="entry name" value="IstB_IS21"/>
    <property type="match status" value="1"/>
</dbReference>
<dbReference type="AlphaFoldDB" id="A0A3B0X5X8"/>
<accession>A0A3B0X5X8</accession>
<reference evidence="2" key="1">
    <citation type="submission" date="2018-06" db="EMBL/GenBank/DDBJ databases">
        <authorList>
            <person name="Zhirakovskaya E."/>
        </authorList>
    </citation>
    <scope>NUCLEOTIDE SEQUENCE</scope>
</reference>
<evidence type="ECO:0000259" key="1">
    <source>
        <dbReference type="Pfam" id="PF01695"/>
    </source>
</evidence>
<name>A0A3B0X5X8_9ZZZZ</name>
<protein>
    <submittedName>
        <fullName evidence="2">Mobile element protein</fullName>
    </submittedName>
</protein>
<dbReference type="InterPro" id="IPR002611">
    <property type="entry name" value="IstB_ATP-bd"/>
</dbReference>
<gene>
    <name evidence="2" type="ORF">MNBD_GAMMA11-537</name>
</gene>
<evidence type="ECO:0000313" key="2">
    <source>
        <dbReference type="EMBL" id="VAW59793.1"/>
    </source>
</evidence>
<dbReference type="GO" id="GO:0005524">
    <property type="term" value="F:ATP binding"/>
    <property type="evidence" value="ECO:0007669"/>
    <property type="project" value="InterPro"/>
</dbReference>
<sequence length="42" mass="4662">DATLADAILDRLLHNAHKLNLKGDSMRKVKNDFSGEYTSAEC</sequence>
<feature type="domain" description="IstB-like ATP-binding" evidence="1">
    <location>
        <begin position="1"/>
        <end position="30"/>
    </location>
</feature>
<feature type="non-terminal residue" evidence="2">
    <location>
        <position position="1"/>
    </location>
</feature>
<organism evidence="2">
    <name type="scientific">hydrothermal vent metagenome</name>
    <dbReference type="NCBI Taxonomy" id="652676"/>
    <lineage>
        <taxon>unclassified sequences</taxon>
        <taxon>metagenomes</taxon>
        <taxon>ecological metagenomes</taxon>
    </lineage>
</organism>